<organism evidence="11 12">
    <name type="scientific">Lactiplantibacillus pentosus</name>
    <name type="common">Lactobacillus pentosus</name>
    <dbReference type="NCBI Taxonomy" id="1589"/>
    <lineage>
        <taxon>Bacteria</taxon>
        <taxon>Bacillati</taxon>
        <taxon>Bacillota</taxon>
        <taxon>Bacilli</taxon>
        <taxon>Lactobacillales</taxon>
        <taxon>Lactobacillaceae</taxon>
        <taxon>Lactiplantibacillus</taxon>
    </lineage>
</organism>
<comment type="pathway">
    <text evidence="1 9">Sulfur metabolism; glutathione biosynthesis; glutathione from L-cysteine and L-glutamate: step 1/2.</text>
</comment>
<accession>A0AAX6LEZ5</accession>
<dbReference type="PANTHER" id="PTHR38761">
    <property type="entry name" value="GLUTAMATE--CYSTEINE LIGASE"/>
    <property type="match status" value="1"/>
</dbReference>
<dbReference type="PANTHER" id="PTHR38761:SF1">
    <property type="entry name" value="GLUTAMATE--CYSTEINE LIGASE"/>
    <property type="match status" value="1"/>
</dbReference>
<protein>
    <recommendedName>
        <fullName evidence="2 9">Glutamate--cysteine ligase</fullName>
        <ecNumber evidence="2 9">6.3.2.2</ecNumber>
    </recommendedName>
</protein>
<dbReference type="AlphaFoldDB" id="A0AAX6LEZ5"/>
<reference evidence="11" key="2">
    <citation type="journal article" date="2023" name="Front Nutr">
        <title>Lactiplantibacillus pentosus P2020 protects the hyperuricemia and renal inflammation in mice.</title>
        <authorList>
            <person name="Wang Z."/>
            <person name="Song L."/>
            <person name="Li X."/>
            <person name="Xiao Y."/>
            <person name="Huang Y."/>
            <person name="Zhang Y."/>
            <person name="Li J."/>
            <person name="Li M."/>
            <person name="Ren Z."/>
        </authorList>
    </citation>
    <scope>NUCLEOTIDE SEQUENCE</scope>
    <source>
        <strain evidence="11">P2000</strain>
    </source>
</reference>
<evidence type="ECO:0000256" key="1">
    <source>
        <dbReference type="ARBA" id="ARBA00005006"/>
    </source>
</evidence>
<dbReference type="SUPFAM" id="SSF55931">
    <property type="entry name" value="Glutamine synthetase/guanido kinase"/>
    <property type="match status" value="1"/>
</dbReference>
<keyword evidence="5" id="KW-0547">Nucleotide-binding</keyword>
<dbReference type="EC" id="6.3.2.2" evidence="2 9"/>
<keyword evidence="3 8" id="KW-0436">Ligase</keyword>
<evidence type="ECO:0000259" key="10">
    <source>
        <dbReference type="Pfam" id="PF04262"/>
    </source>
</evidence>
<name>A0AAX6LEZ5_LACPE</name>
<comment type="caution">
    <text evidence="11">The sequence shown here is derived from an EMBL/GenBank/DDBJ whole genome shotgun (WGS) entry which is preliminary data.</text>
</comment>
<keyword evidence="6" id="KW-0067">ATP-binding</keyword>
<proteinExistence type="inferred from homology"/>
<evidence type="ECO:0000313" key="12">
    <source>
        <dbReference type="Proteomes" id="UP001151834"/>
    </source>
</evidence>
<dbReference type="InterPro" id="IPR006334">
    <property type="entry name" value="Glut_cys_ligase"/>
</dbReference>
<dbReference type="RefSeq" id="WP_275875203.1">
    <property type="nucleotide sequence ID" value="NZ_JAPEQV010000010.1"/>
</dbReference>
<gene>
    <name evidence="11" type="ORF">OOJ94_09575</name>
</gene>
<comment type="similarity">
    <text evidence="8">Belongs to the glutamate--cysteine ligase type 1 family.</text>
</comment>
<dbReference type="GO" id="GO:0004357">
    <property type="term" value="F:glutamate-cysteine ligase activity"/>
    <property type="evidence" value="ECO:0007669"/>
    <property type="project" value="UniProtKB-EC"/>
</dbReference>
<evidence type="ECO:0000256" key="4">
    <source>
        <dbReference type="ARBA" id="ARBA00022684"/>
    </source>
</evidence>
<reference evidence="11" key="1">
    <citation type="submission" date="2022-11" db="EMBL/GenBank/DDBJ databases">
        <authorList>
            <person name="Wang Z."/>
        </authorList>
    </citation>
    <scope>NUCLEOTIDE SEQUENCE</scope>
    <source>
        <strain evidence="11">P2000</strain>
    </source>
</reference>
<evidence type="ECO:0000313" key="11">
    <source>
        <dbReference type="EMBL" id="MDF2313068.1"/>
    </source>
</evidence>
<feature type="domain" description="Glutamate--cysteine ligase" evidence="10">
    <location>
        <begin position="18"/>
        <end position="160"/>
    </location>
</feature>
<evidence type="ECO:0000256" key="9">
    <source>
        <dbReference type="RuleBase" id="RU004391"/>
    </source>
</evidence>
<keyword evidence="4 8" id="KW-0317">Glutathione biosynthesis</keyword>
<dbReference type="GO" id="GO:0046872">
    <property type="term" value="F:metal ion binding"/>
    <property type="evidence" value="ECO:0007669"/>
    <property type="project" value="TreeGrafter"/>
</dbReference>
<evidence type="ECO:0000256" key="3">
    <source>
        <dbReference type="ARBA" id="ARBA00022598"/>
    </source>
</evidence>
<dbReference type="Pfam" id="PF04262">
    <property type="entry name" value="Glu_cys_ligase"/>
    <property type="match status" value="1"/>
</dbReference>
<evidence type="ECO:0000256" key="7">
    <source>
        <dbReference type="ARBA" id="ARBA00048819"/>
    </source>
</evidence>
<dbReference type="GO" id="GO:0005524">
    <property type="term" value="F:ATP binding"/>
    <property type="evidence" value="ECO:0007669"/>
    <property type="project" value="UniProtKB-KW"/>
</dbReference>
<dbReference type="InterPro" id="IPR014746">
    <property type="entry name" value="Gln_synth/guanido_kin_cat_dom"/>
</dbReference>
<dbReference type="GO" id="GO:0006750">
    <property type="term" value="P:glutathione biosynthetic process"/>
    <property type="evidence" value="ECO:0007669"/>
    <property type="project" value="UniProtKB-KW"/>
</dbReference>
<comment type="catalytic activity">
    <reaction evidence="7 9">
        <text>L-cysteine + L-glutamate + ATP = gamma-L-glutamyl-L-cysteine + ADP + phosphate + H(+)</text>
        <dbReference type="Rhea" id="RHEA:13285"/>
        <dbReference type="ChEBI" id="CHEBI:15378"/>
        <dbReference type="ChEBI" id="CHEBI:29985"/>
        <dbReference type="ChEBI" id="CHEBI:30616"/>
        <dbReference type="ChEBI" id="CHEBI:35235"/>
        <dbReference type="ChEBI" id="CHEBI:43474"/>
        <dbReference type="ChEBI" id="CHEBI:58173"/>
        <dbReference type="ChEBI" id="CHEBI:456216"/>
        <dbReference type="EC" id="6.3.2.2"/>
    </reaction>
</comment>
<evidence type="ECO:0000256" key="2">
    <source>
        <dbReference type="ARBA" id="ARBA00012220"/>
    </source>
</evidence>
<evidence type="ECO:0000256" key="6">
    <source>
        <dbReference type="ARBA" id="ARBA00022840"/>
    </source>
</evidence>
<dbReference type="InterPro" id="IPR007370">
    <property type="entry name" value="Glu_cys_ligase"/>
</dbReference>
<dbReference type="Proteomes" id="UP001151834">
    <property type="component" value="Unassembled WGS sequence"/>
</dbReference>
<sequence length="185" mass="20361">MDWQQLLKLNSVAINSNMLQVGLEREGQRIVETGQLAQTDLAPALIGKLSGLQRDFAETQVELVTPVCSNAEAAGRALTELTRQVRQGIAPELIWPLSVPPALPTDERLIPIAKLDRAAVAYREGLAERYGRRRQMLSGLHCNISLNPDLLTALFQTQTEITDRSIFGINVICISLKIICIIGGY</sequence>
<dbReference type="Gene3D" id="3.30.590.20">
    <property type="match status" value="1"/>
</dbReference>
<evidence type="ECO:0000256" key="5">
    <source>
        <dbReference type="ARBA" id="ARBA00022741"/>
    </source>
</evidence>
<dbReference type="EMBL" id="JAPEQV010000010">
    <property type="protein sequence ID" value="MDF2313068.1"/>
    <property type="molecule type" value="Genomic_DNA"/>
</dbReference>
<evidence type="ECO:0000256" key="8">
    <source>
        <dbReference type="RuleBase" id="RU003544"/>
    </source>
</evidence>
<dbReference type="GO" id="GO:0005829">
    <property type="term" value="C:cytosol"/>
    <property type="evidence" value="ECO:0007669"/>
    <property type="project" value="TreeGrafter"/>
</dbReference>